<gene>
    <name evidence="2" type="ORF">Q8X39_14335</name>
</gene>
<protein>
    <submittedName>
        <fullName evidence="2">Permease</fullName>
    </submittedName>
</protein>
<evidence type="ECO:0000313" key="2">
    <source>
        <dbReference type="EMBL" id="MDP4301818.1"/>
    </source>
</evidence>
<organism evidence="2 3">
    <name type="scientific">Leptothrix discophora</name>
    <dbReference type="NCBI Taxonomy" id="89"/>
    <lineage>
        <taxon>Bacteria</taxon>
        <taxon>Pseudomonadati</taxon>
        <taxon>Pseudomonadota</taxon>
        <taxon>Betaproteobacteria</taxon>
        <taxon>Burkholderiales</taxon>
        <taxon>Sphaerotilaceae</taxon>
        <taxon>Leptothrix</taxon>
    </lineage>
</organism>
<keyword evidence="3" id="KW-1185">Reference proteome</keyword>
<proteinExistence type="predicted"/>
<evidence type="ECO:0000256" key="1">
    <source>
        <dbReference type="SAM" id="Phobius"/>
    </source>
</evidence>
<comment type="caution">
    <text evidence="2">The sequence shown here is derived from an EMBL/GenBank/DDBJ whole genome shotgun (WGS) entry which is preliminary data.</text>
</comment>
<dbReference type="Gene3D" id="3.40.50.1820">
    <property type="entry name" value="alpha/beta hydrolase"/>
    <property type="match status" value="1"/>
</dbReference>
<name>A0ABT9G6K4_LEPDI</name>
<sequence>MHPSHRPAGPRNVPANPRLPAAILLARVVWLLGLAGALILGMLAWFGASGLPMPARLLVAGLPLWSLMALTWLTFGLEMLAVAAQHRDDPAPRPGPGALLRAGWRESVLATRVFGWRQVWRSRAFADRLEPGTGLASGRVGVLLVHGYHCNRGFWWPEWPAWLAARGQPFIAVDLVPAWTGIDTYAPQIEAAVARLVAVTGRPPLIVAHSMGGLAVRAWWRWRGAIGRPDLPMPRVLTLATPHRGTWLSRGFGPPNARQMQPDSAWLLALAAGEDARWRARFTCVHSHCDNVVFPPARALLDGAAEALHWPGLAHLELSRDARVWPLLERLLAEVAAEGTTEAGPLSCPARPARCAPTVATG</sequence>
<reference evidence="2 3" key="1">
    <citation type="submission" date="2023-08" db="EMBL/GenBank/DDBJ databases">
        <authorList>
            <person name="Roldan D.M."/>
            <person name="Menes R.J."/>
        </authorList>
    </citation>
    <scope>NUCLEOTIDE SEQUENCE [LARGE SCALE GENOMIC DNA]</scope>
    <source>
        <strain evidence="2 3">CCM 2812</strain>
    </source>
</reference>
<dbReference type="RefSeq" id="WP_305750362.1">
    <property type="nucleotide sequence ID" value="NZ_JAUZEE010000007.1"/>
</dbReference>
<keyword evidence="1" id="KW-0812">Transmembrane</keyword>
<feature type="transmembrane region" description="Helical" evidence="1">
    <location>
        <begin position="57"/>
        <end position="77"/>
    </location>
</feature>
<dbReference type="EMBL" id="JAUZEE010000007">
    <property type="protein sequence ID" value="MDP4301818.1"/>
    <property type="molecule type" value="Genomic_DNA"/>
</dbReference>
<dbReference type="InterPro" id="IPR029058">
    <property type="entry name" value="AB_hydrolase_fold"/>
</dbReference>
<keyword evidence="1" id="KW-1133">Transmembrane helix</keyword>
<keyword evidence="1" id="KW-0472">Membrane</keyword>
<accession>A0ABT9G6K4</accession>
<dbReference type="Proteomes" id="UP001235760">
    <property type="component" value="Unassembled WGS sequence"/>
</dbReference>
<dbReference type="SUPFAM" id="SSF53474">
    <property type="entry name" value="alpha/beta-Hydrolases"/>
    <property type="match status" value="1"/>
</dbReference>
<feature type="transmembrane region" description="Helical" evidence="1">
    <location>
        <begin position="21"/>
        <end position="45"/>
    </location>
</feature>
<evidence type="ECO:0000313" key="3">
    <source>
        <dbReference type="Proteomes" id="UP001235760"/>
    </source>
</evidence>